<evidence type="ECO:0000313" key="8">
    <source>
        <dbReference type="Proteomes" id="UP000233491"/>
    </source>
</evidence>
<dbReference type="Gene3D" id="3.20.20.450">
    <property type="entry name" value="EAL domain"/>
    <property type="match status" value="1"/>
</dbReference>
<dbReference type="EMBL" id="PJNW01000016">
    <property type="protein sequence ID" value="PKR87677.1"/>
    <property type="molecule type" value="Genomic_DNA"/>
</dbReference>
<dbReference type="PROSITE" id="PS50113">
    <property type="entry name" value="PAC"/>
    <property type="match status" value="1"/>
</dbReference>
<dbReference type="InterPro" id="IPR000160">
    <property type="entry name" value="GGDEF_dom"/>
</dbReference>
<comment type="caution">
    <text evidence="7">The sequence shown here is derived from an EMBL/GenBank/DDBJ whole genome shotgun (WGS) entry which is preliminary data.</text>
</comment>
<evidence type="ECO:0000259" key="5">
    <source>
        <dbReference type="PROSITE" id="PS50883"/>
    </source>
</evidence>
<feature type="transmembrane region" description="Helical" evidence="2">
    <location>
        <begin position="69"/>
        <end position="90"/>
    </location>
</feature>
<keyword evidence="2" id="KW-0812">Transmembrane</keyword>
<dbReference type="AlphaFoldDB" id="A0A2N3LSW4"/>
<dbReference type="SMART" id="SM00267">
    <property type="entry name" value="GGDEF"/>
    <property type="match status" value="1"/>
</dbReference>
<feature type="region of interest" description="Disordered" evidence="1">
    <location>
        <begin position="37"/>
        <end position="57"/>
    </location>
</feature>
<dbReference type="SMART" id="SM00091">
    <property type="entry name" value="PAS"/>
    <property type="match status" value="1"/>
</dbReference>
<feature type="domain" description="PAC" evidence="4">
    <location>
        <begin position="544"/>
        <end position="596"/>
    </location>
</feature>
<evidence type="ECO:0000259" key="4">
    <source>
        <dbReference type="PROSITE" id="PS50113"/>
    </source>
</evidence>
<dbReference type="Pfam" id="PF07696">
    <property type="entry name" value="7TMR-DISMED2"/>
    <property type="match status" value="1"/>
</dbReference>
<feature type="transmembrane region" description="Helical" evidence="2">
    <location>
        <begin position="255"/>
        <end position="277"/>
    </location>
</feature>
<sequence length="1066" mass="116200">MTTVPPDGPPNGRFAWPSSSAISLRTRFLRKPRKGFPAGAVAASPHPDKAAACPARSTKPNVRQSSWRVSLAFVRAVVALFLLVFAAGLAPHVALAAEPILVEPDVKALDLTHAVEYRRDAGNSIQVSTAPGPDGVVRRIEVRAKGIDSNPSWVVFSLSNQSDLQLDRLIVAPHFHLVGSRVMWPDLGASRIAAITPSSGFAPERQTSQDSDVFLVTLDPGTVVTFVVELRTRDLPQIGLWEPNAYKDSVNAYTLYRGIVLGISGLLALFLTILFVVKGSMMFPATAALAWAVLAYLCIDFGFWNKVFAVGSGTDQLYRAGSEVMIAVTMVIFLYAYLNLNRWHVRYSHVMLITLLALTGLFALALYDPSITAGIARMALAALGGVGFVLIVALALRGYDRAIMLVPTWLVFLAWLAGTGLAVSGRLVSDLAQPALAGGLVLVVLLLGFTVMQHAFAGGAITQGQVDDSERKALALTGSGDMIWDWDVLADQIVTSAEAEESLGLKRGRLEGPARDWLDYLHPQDRERFKATLDAVVETRKGRLSQTFRMRAQDGHYQWFRLRARPILGSDGEVIRCVGTLLDITDMKLAQERLLSDAIHDNLTSLPNRELYLDRLASDLARAKVDNQRRPAVFLVDLDRFRQVNETLGLSVGDTILLTLARRLGRLIKPLDTLSRLEGDRFGIVLVSEQASDRLAAFADTVKRAVRAPIVVGEKEVFLTASIGIAVPDTDDKEARTLVQDAEIALAFAKKLGGDRIETFRPALRIMSADLTSLEQDLRGAIEKGELTVLYQPVIRAGDRSVAGFEAILRWNHPRKGSIPPAEFMPIAVRSGLVMQLGMFLLDRAARQLADWRDHLPFGDTLTMSVNLSNRQVLRHELLNDVKAILSRTGLPRDVLHLEFSESLLMESPEFSLQMLMKLKELGAGFAVDEFGMGFSSLSYLQRLPPGTLKVDQNVLRSSGRHRQALLKTIASLAHDLELELVVEGVDRAIDLDEVANLGADYLEGYLFGSPMSADEVRKLMEKAKKAVAKVAPVAAVPDAPLRVPDRVPGATAIPVGEATAGPPAA</sequence>
<keyword evidence="2" id="KW-1133">Transmembrane helix</keyword>
<dbReference type="InterPro" id="IPR035965">
    <property type="entry name" value="PAS-like_dom_sf"/>
</dbReference>
<dbReference type="OrthoDB" id="9814202at2"/>
<dbReference type="InterPro" id="IPR000014">
    <property type="entry name" value="PAS"/>
</dbReference>
<dbReference type="SUPFAM" id="SSF55785">
    <property type="entry name" value="PYP-like sensor domain (PAS domain)"/>
    <property type="match status" value="1"/>
</dbReference>
<dbReference type="Gene3D" id="3.30.70.270">
    <property type="match status" value="1"/>
</dbReference>
<keyword evidence="8" id="KW-1185">Reference proteome</keyword>
<accession>A0A2N3LSW4</accession>
<proteinExistence type="predicted"/>
<dbReference type="InterPro" id="IPR001633">
    <property type="entry name" value="EAL_dom"/>
</dbReference>
<dbReference type="Proteomes" id="UP000233491">
    <property type="component" value="Unassembled WGS sequence"/>
</dbReference>
<dbReference type="PROSITE" id="PS50883">
    <property type="entry name" value="EAL"/>
    <property type="match status" value="1"/>
</dbReference>
<dbReference type="SMART" id="SM00052">
    <property type="entry name" value="EAL"/>
    <property type="match status" value="1"/>
</dbReference>
<feature type="transmembrane region" description="Helical" evidence="2">
    <location>
        <begin position="350"/>
        <end position="367"/>
    </location>
</feature>
<evidence type="ECO:0000313" key="7">
    <source>
        <dbReference type="EMBL" id="PKR87677.1"/>
    </source>
</evidence>
<dbReference type="InterPro" id="IPR052155">
    <property type="entry name" value="Biofilm_reg_signaling"/>
</dbReference>
<keyword evidence="2" id="KW-0472">Membrane</keyword>
<dbReference type="Pfam" id="PF00563">
    <property type="entry name" value="EAL"/>
    <property type="match status" value="1"/>
</dbReference>
<name>A0A2N3LSW4_9HYPH</name>
<dbReference type="InterPro" id="IPR000700">
    <property type="entry name" value="PAS-assoc_C"/>
</dbReference>
<dbReference type="PROSITE" id="PS50887">
    <property type="entry name" value="GGDEF"/>
    <property type="match status" value="1"/>
</dbReference>
<dbReference type="Pfam" id="PF00990">
    <property type="entry name" value="GGDEF"/>
    <property type="match status" value="1"/>
</dbReference>
<evidence type="ECO:0000256" key="1">
    <source>
        <dbReference type="SAM" id="MobiDB-lite"/>
    </source>
</evidence>
<dbReference type="InterPro" id="IPR001610">
    <property type="entry name" value="PAC"/>
</dbReference>
<dbReference type="SMART" id="SM00086">
    <property type="entry name" value="PAC"/>
    <property type="match status" value="1"/>
</dbReference>
<feature type="domain" description="EAL" evidence="5">
    <location>
        <begin position="771"/>
        <end position="1025"/>
    </location>
</feature>
<protein>
    <submittedName>
        <fullName evidence="7">Sensor domain-containing phosphodiesterase</fullName>
    </submittedName>
</protein>
<dbReference type="Pfam" id="PF08447">
    <property type="entry name" value="PAS_3"/>
    <property type="match status" value="1"/>
</dbReference>
<dbReference type="InterPro" id="IPR013655">
    <property type="entry name" value="PAS_fold_3"/>
</dbReference>
<dbReference type="NCBIfam" id="TIGR00254">
    <property type="entry name" value="GGDEF"/>
    <property type="match status" value="1"/>
</dbReference>
<feature type="transmembrane region" description="Helical" evidence="2">
    <location>
        <begin position="435"/>
        <end position="456"/>
    </location>
</feature>
<dbReference type="InterPro" id="IPR035919">
    <property type="entry name" value="EAL_sf"/>
</dbReference>
<feature type="transmembrane region" description="Helical" evidence="2">
    <location>
        <begin position="379"/>
        <end position="396"/>
    </location>
</feature>
<gene>
    <name evidence="7" type="ORF">CXZ10_18280</name>
</gene>
<dbReference type="InterPro" id="IPR011622">
    <property type="entry name" value="7TMR_DISM_rcpt_extracell_dom2"/>
</dbReference>
<evidence type="ECO:0000259" key="6">
    <source>
        <dbReference type="PROSITE" id="PS50887"/>
    </source>
</evidence>
<dbReference type="PANTHER" id="PTHR44757">
    <property type="entry name" value="DIGUANYLATE CYCLASE DGCP"/>
    <property type="match status" value="1"/>
</dbReference>
<dbReference type="SUPFAM" id="SSF141868">
    <property type="entry name" value="EAL domain-like"/>
    <property type="match status" value="1"/>
</dbReference>
<evidence type="ECO:0000256" key="2">
    <source>
        <dbReference type="SAM" id="Phobius"/>
    </source>
</evidence>
<dbReference type="CDD" id="cd01948">
    <property type="entry name" value="EAL"/>
    <property type="match status" value="1"/>
</dbReference>
<feature type="transmembrane region" description="Helical" evidence="2">
    <location>
        <begin position="283"/>
        <end position="305"/>
    </location>
</feature>
<dbReference type="SUPFAM" id="SSF55073">
    <property type="entry name" value="Nucleotide cyclase"/>
    <property type="match status" value="1"/>
</dbReference>
<feature type="transmembrane region" description="Helical" evidence="2">
    <location>
        <begin position="402"/>
        <end position="423"/>
    </location>
</feature>
<feature type="transmembrane region" description="Helical" evidence="2">
    <location>
        <begin position="317"/>
        <end position="338"/>
    </location>
</feature>
<dbReference type="NCBIfam" id="TIGR00229">
    <property type="entry name" value="sensory_box"/>
    <property type="match status" value="1"/>
</dbReference>
<reference evidence="7 8" key="1">
    <citation type="submission" date="2017-12" db="EMBL/GenBank/DDBJ databases">
        <title>Anaerobic carbon monoxide metabolism by Pleomorphomonas carboxyditropha sp. nov., a new mesophilic hydrogenogenic carboxidotroph.</title>
        <authorList>
            <person name="Esquivel-Elizondo S."/>
            <person name="Krajmalnik-Brown R."/>
        </authorList>
    </citation>
    <scope>NUCLEOTIDE SEQUENCE [LARGE SCALE GENOMIC DNA]</scope>
    <source>
        <strain evidence="7 8">R5-392</strain>
    </source>
</reference>
<feature type="domain" description="PAS" evidence="3">
    <location>
        <begin position="468"/>
        <end position="540"/>
    </location>
</feature>
<dbReference type="CDD" id="cd01949">
    <property type="entry name" value="GGDEF"/>
    <property type="match status" value="1"/>
</dbReference>
<dbReference type="PROSITE" id="PS50112">
    <property type="entry name" value="PAS"/>
    <property type="match status" value="1"/>
</dbReference>
<dbReference type="PANTHER" id="PTHR44757:SF2">
    <property type="entry name" value="BIOFILM ARCHITECTURE MAINTENANCE PROTEIN MBAA"/>
    <property type="match status" value="1"/>
</dbReference>
<dbReference type="Gene3D" id="3.30.450.20">
    <property type="entry name" value="PAS domain"/>
    <property type="match status" value="1"/>
</dbReference>
<dbReference type="InterPro" id="IPR043128">
    <property type="entry name" value="Rev_trsase/Diguanyl_cyclase"/>
</dbReference>
<feature type="domain" description="GGDEF" evidence="6">
    <location>
        <begin position="629"/>
        <end position="762"/>
    </location>
</feature>
<dbReference type="CDD" id="cd00130">
    <property type="entry name" value="PAS"/>
    <property type="match status" value="1"/>
</dbReference>
<organism evidence="7 8">
    <name type="scientific">Pleomorphomonas diazotrophica</name>
    <dbReference type="NCBI Taxonomy" id="1166257"/>
    <lineage>
        <taxon>Bacteria</taxon>
        <taxon>Pseudomonadati</taxon>
        <taxon>Pseudomonadota</taxon>
        <taxon>Alphaproteobacteria</taxon>
        <taxon>Hyphomicrobiales</taxon>
        <taxon>Pleomorphomonadaceae</taxon>
        <taxon>Pleomorphomonas</taxon>
    </lineage>
</organism>
<evidence type="ECO:0000259" key="3">
    <source>
        <dbReference type="PROSITE" id="PS50112"/>
    </source>
</evidence>
<dbReference type="InterPro" id="IPR029787">
    <property type="entry name" value="Nucleotide_cyclase"/>
</dbReference>